<keyword evidence="2" id="KW-1185">Reference proteome</keyword>
<accession>A0ACC6FRE3</accession>
<evidence type="ECO:0000313" key="2">
    <source>
        <dbReference type="Proteomes" id="UP001173802"/>
    </source>
</evidence>
<dbReference type="Proteomes" id="UP001173802">
    <property type="component" value="Unassembled WGS sequence"/>
</dbReference>
<organism evidence="1 2">
    <name type="scientific">Helicobacter zhangjianzhongii</name>
    <dbReference type="NCBI Taxonomy" id="2974574"/>
    <lineage>
        <taxon>Bacteria</taxon>
        <taxon>Pseudomonadati</taxon>
        <taxon>Campylobacterota</taxon>
        <taxon>Epsilonproteobacteria</taxon>
        <taxon>Campylobacterales</taxon>
        <taxon>Helicobacteraceae</taxon>
        <taxon>Helicobacter</taxon>
    </lineage>
</organism>
<sequence>MPKTQKAQSSSTTIFYGVGDALKDSYTKAEQYAIIAEVERRCKQYLDPSFDPTSFIYPRDNFALTANVESRCVFRQSLESSFDNTATNAHSVIRVRDSSGAAIHNKKTDSSKDYSASAECMDCHADKSARNDRKNANTQSAAFLENEDSSNAHFSQADLSPSLRDTAPAVAWQSTAANEKLDSRARAVDSMDCHDSATAESRNDDKKVDSRENAAILNKQPKDSRILELESTFEVASSQAEARLDSSKSPSDSKILDEKCGLQGQSQGSYLSGNECSDCPPLPHFSLKAESPQAKKPLFTIAIPTYKRVTLLRRAILSALAQDFDEPYEIIVVENPLEPISYPAESMLQEFAHRITYYQNAQNIGGLGNWNRCLELARGEWVCLLHSDDELLPSYLARMSSLATNPAYAHATLIGAIEDTSDVYPRTRLQKLYAKCISQARLQKLQMQAPFEDGFCGMPPRALLHNRAKCIEIGGYDESEAPSGDMTFFNRAALCGEVFCYRAELLTRNHYDASSCKDPNVALMMILQNPQMILGFTRKLTHAQLVGNHLWWSRYFAHLPLLRLYAQMRLSQQFRLFGLRPSYTERSKQYVKEHCPSIFTALKMLKSLLTGRLSLQNAESSTQSEKVDSSNAQSLSHSTQASGATELPPPPPLDLLFSRVFVDPFLSSRVLSSRGLPQHGVAIHKSAKVDSSEVNSASAECMDCHADFQSARNDDKKVDSRFSTHNAPIFSDSQAAGFCDDFVGFQGGGEGIYLGDNEQAPAAESRKSAQKPTPKPSKAKSSKQQLMPKLARAS</sequence>
<name>A0ACC6FRE3_9HELI</name>
<dbReference type="EMBL" id="JANURN010000001">
    <property type="protein sequence ID" value="MDL0081286.1"/>
    <property type="molecule type" value="Genomic_DNA"/>
</dbReference>
<protein>
    <submittedName>
        <fullName evidence="1">Glycosyltransferase</fullName>
    </submittedName>
</protein>
<comment type="caution">
    <text evidence="1">The sequence shown here is derived from an EMBL/GenBank/DDBJ whole genome shotgun (WGS) entry which is preliminary data.</text>
</comment>
<gene>
    <name evidence="1" type="ORF">NYG90_01080</name>
</gene>
<proteinExistence type="predicted"/>
<evidence type="ECO:0000313" key="1">
    <source>
        <dbReference type="EMBL" id="MDL0081286.1"/>
    </source>
</evidence>
<reference evidence="1 2" key="1">
    <citation type="journal article" date="2023" name="Microorganisms">
        <title>Isolation and Genomic Characteristics of Cat-Borne Campylobacter felis sp. nov. and Sheep-Borne Campylobacter ovis sp. nov.</title>
        <authorList>
            <person name="Wang H."/>
            <person name="Li Y."/>
            <person name="Gu Y."/>
            <person name="Zhou G."/>
            <person name="Chen X."/>
            <person name="Zhang X."/>
            <person name="Shao Z."/>
            <person name="Zhang J."/>
            <person name="Zhang M."/>
        </authorList>
    </citation>
    <scope>NUCLEOTIDE SEQUENCE [LARGE SCALE GENOMIC DNA]</scope>
    <source>
        <strain evidence="1 2">XJK30-2</strain>
    </source>
</reference>